<keyword evidence="1" id="KW-0175">Coiled coil</keyword>
<dbReference type="EMBL" id="JAECZC010000108">
    <property type="protein sequence ID" value="MBH8567024.1"/>
    <property type="molecule type" value="Genomic_DNA"/>
</dbReference>
<dbReference type="RefSeq" id="WP_198128745.1">
    <property type="nucleotide sequence ID" value="NZ_JAECZC010000108.1"/>
</dbReference>
<keyword evidence="3" id="KW-1185">Reference proteome</keyword>
<reference evidence="2 3" key="1">
    <citation type="journal article" date="2021" name="Int. J. Syst. Evol. Microbiol.">
        <title>Amazonocrinis nigriterrae gen. nov., sp. nov., Atlanticothrix silvestris gen. nov., sp. nov. and Dendronalium phyllosphericum gen. nov., sp. nov., nostocacean cyanobacteria from Brazilian environments.</title>
        <authorList>
            <person name="Alvarenga D.O."/>
            <person name="Andreote A.P.D."/>
            <person name="Branco L.H.Z."/>
            <person name="Delbaje E."/>
            <person name="Cruz R.B."/>
            <person name="Varani A.M."/>
            <person name="Fiore M.F."/>
        </authorList>
    </citation>
    <scope>NUCLEOTIDE SEQUENCE [LARGE SCALE GENOMIC DNA]</scope>
    <source>
        <strain evidence="2 3">CENA67</strain>
    </source>
</reference>
<dbReference type="AlphaFoldDB" id="A0A8J7I2K4"/>
<proteinExistence type="predicted"/>
<gene>
    <name evidence="2" type="ORF">I8748_33580</name>
</gene>
<evidence type="ECO:0000313" key="2">
    <source>
        <dbReference type="EMBL" id="MBH8567024.1"/>
    </source>
</evidence>
<feature type="coiled-coil region" evidence="1">
    <location>
        <begin position="17"/>
        <end position="44"/>
    </location>
</feature>
<organism evidence="2 3">
    <name type="scientific">Amazonocrinis nigriterrae CENA67</name>
    <dbReference type="NCBI Taxonomy" id="2794033"/>
    <lineage>
        <taxon>Bacteria</taxon>
        <taxon>Bacillati</taxon>
        <taxon>Cyanobacteriota</taxon>
        <taxon>Cyanophyceae</taxon>
        <taxon>Nostocales</taxon>
        <taxon>Nostocaceae</taxon>
        <taxon>Amazonocrinis</taxon>
        <taxon>Amazonocrinis nigriterrae</taxon>
    </lineage>
</organism>
<accession>A0A8J7I2K4</accession>
<sequence>MSRCTNSSIPENVIPALAKLQSEVEKVENSLLELRQKKQEIMQNQLSAGIQKLATLANNINTLSNSIESEILNFQATAIEVNRLYQTMQDSPIFKGLIEEKSIRLPRIPLNIWEIDDPAIFVPTVIRSKSQFILTAKSVDINKQEMMLQQVDSAD</sequence>
<protein>
    <submittedName>
        <fullName evidence="2">Uncharacterized protein</fullName>
    </submittedName>
</protein>
<evidence type="ECO:0000256" key="1">
    <source>
        <dbReference type="SAM" id="Coils"/>
    </source>
</evidence>
<dbReference type="Proteomes" id="UP000632766">
    <property type="component" value="Unassembled WGS sequence"/>
</dbReference>
<name>A0A8J7I2K4_9NOST</name>
<evidence type="ECO:0000313" key="3">
    <source>
        <dbReference type="Proteomes" id="UP000632766"/>
    </source>
</evidence>
<comment type="caution">
    <text evidence="2">The sequence shown here is derived from an EMBL/GenBank/DDBJ whole genome shotgun (WGS) entry which is preliminary data.</text>
</comment>